<keyword evidence="2" id="KW-1185">Reference proteome</keyword>
<sequence length="218" mass="23305">MVDVQISKAGSKKAKALSNCVENKSSVQQSNPPVVGVKGSNATTGDVPIIGNTDGASANKAELLECLKASPSVSKGRVPQGKRARIQALAEEARKAGNSVFAEALFHGLSDLVTPIAPSAKPTTAFLPIATEGKDQFKVDGELTYTIGEVTNHNNIGFTPYLDENIRKLHGPLPLTFLNKKWQQKVIAQHLKKQTRESALISETTISYKGPLLFQNGT</sequence>
<name>A0A2N5TB66_9BASI</name>
<organism evidence="1 2">
    <name type="scientific">Puccinia coronata f. sp. avenae</name>
    <dbReference type="NCBI Taxonomy" id="200324"/>
    <lineage>
        <taxon>Eukaryota</taxon>
        <taxon>Fungi</taxon>
        <taxon>Dikarya</taxon>
        <taxon>Basidiomycota</taxon>
        <taxon>Pucciniomycotina</taxon>
        <taxon>Pucciniomycetes</taxon>
        <taxon>Pucciniales</taxon>
        <taxon>Pucciniaceae</taxon>
        <taxon>Puccinia</taxon>
    </lineage>
</organism>
<protein>
    <submittedName>
        <fullName evidence="1">Uncharacterized protein</fullName>
    </submittedName>
</protein>
<comment type="caution">
    <text evidence="1">The sequence shown here is derived from an EMBL/GenBank/DDBJ whole genome shotgun (WGS) entry which is preliminary data.</text>
</comment>
<dbReference type="Proteomes" id="UP000235388">
    <property type="component" value="Unassembled WGS sequence"/>
</dbReference>
<dbReference type="OrthoDB" id="2504239at2759"/>
<evidence type="ECO:0000313" key="1">
    <source>
        <dbReference type="EMBL" id="PLW22722.1"/>
    </source>
</evidence>
<gene>
    <name evidence="1" type="ORF">PCANC_27825</name>
</gene>
<dbReference type="AlphaFoldDB" id="A0A2N5TB66"/>
<dbReference type="EMBL" id="PGCJ01000746">
    <property type="protein sequence ID" value="PLW22722.1"/>
    <property type="molecule type" value="Genomic_DNA"/>
</dbReference>
<evidence type="ECO:0000313" key="2">
    <source>
        <dbReference type="Proteomes" id="UP000235388"/>
    </source>
</evidence>
<reference evidence="1 2" key="1">
    <citation type="submission" date="2017-11" db="EMBL/GenBank/DDBJ databases">
        <title>De novo assembly and phasing of dikaryotic genomes from two isolates of Puccinia coronata f. sp. avenae, the causal agent of oat crown rust.</title>
        <authorList>
            <person name="Miller M.E."/>
            <person name="Zhang Y."/>
            <person name="Omidvar V."/>
            <person name="Sperschneider J."/>
            <person name="Schwessinger B."/>
            <person name="Raley C."/>
            <person name="Palmer J.M."/>
            <person name="Garnica D."/>
            <person name="Upadhyaya N."/>
            <person name="Rathjen J."/>
            <person name="Taylor J.M."/>
            <person name="Park R.F."/>
            <person name="Dodds P.N."/>
            <person name="Hirsch C.D."/>
            <person name="Kianian S.F."/>
            <person name="Figueroa M."/>
        </authorList>
    </citation>
    <scope>NUCLEOTIDE SEQUENCE [LARGE SCALE GENOMIC DNA]</scope>
    <source>
        <strain evidence="1">12NC29</strain>
    </source>
</reference>
<proteinExistence type="predicted"/>
<dbReference type="STRING" id="200324.A0A2N5TB66"/>
<accession>A0A2N5TB66</accession>